<dbReference type="CDD" id="cd01647">
    <property type="entry name" value="RT_LTR"/>
    <property type="match status" value="1"/>
</dbReference>
<keyword evidence="3 12" id="KW-0548">Nucleotidyltransferase</keyword>
<keyword evidence="1" id="KW-0645">Protease</keyword>
<gene>
    <name evidence="12" type="primary">pol</name>
    <name evidence="12" type="ORF">BN14_10598</name>
</gene>
<dbReference type="CDD" id="cd09274">
    <property type="entry name" value="RNase_HI_RT_Ty3"/>
    <property type="match status" value="1"/>
</dbReference>
<accession>M5C8X8</accession>
<keyword evidence="8" id="KW-0695">RNA-directed DNA polymerase</keyword>
<dbReference type="AlphaFoldDB" id="M5C8X8"/>
<dbReference type="Gene3D" id="3.10.20.370">
    <property type="match status" value="1"/>
</dbReference>
<protein>
    <submittedName>
        <fullName evidence="12">Pol protein</fullName>
        <ecNumber evidence="12">2.7.7.49</ecNumber>
    </submittedName>
</protein>
<dbReference type="PANTHER" id="PTHR33064:SF37">
    <property type="entry name" value="RIBONUCLEASE H"/>
    <property type="match status" value="1"/>
</dbReference>
<comment type="caution">
    <text evidence="12">The sequence shown here is derived from an EMBL/GenBank/DDBJ whole genome shotgun (WGS) entry which is preliminary data.</text>
</comment>
<dbReference type="GO" id="GO:0006508">
    <property type="term" value="P:proteolysis"/>
    <property type="evidence" value="ECO:0007669"/>
    <property type="project" value="UniProtKB-KW"/>
</dbReference>
<feature type="compositionally biased region" description="Basic and acidic residues" evidence="9">
    <location>
        <begin position="88"/>
        <end position="98"/>
    </location>
</feature>
<evidence type="ECO:0000256" key="3">
    <source>
        <dbReference type="ARBA" id="ARBA00022695"/>
    </source>
</evidence>
<evidence type="ECO:0000259" key="11">
    <source>
        <dbReference type="Pfam" id="PF17917"/>
    </source>
</evidence>
<name>M5C8X8_THACB</name>
<feature type="compositionally biased region" description="Basic and acidic residues" evidence="9">
    <location>
        <begin position="110"/>
        <end position="142"/>
    </location>
</feature>
<feature type="region of interest" description="Disordered" evidence="9">
    <location>
        <begin position="73"/>
        <end position="142"/>
    </location>
</feature>
<dbReference type="PANTHER" id="PTHR33064">
    <property type="entry name" value="POL PROTEIN"/>
    <property type="match status" value="1"/>
</dbReference>
<keyword evidence="6" id="KW-0255">Endonuclease</keyword>
<dbReference type="Gene3D" id="3.30.70.270">
    <property type="match status" value="2"/>
</dbReference>
<evidence type="ECO:0000256" key="9">
    <source>
        <dbReference type="SAM" id="MobiDB-lite"/>
    </source>
</evidence>
<evidence type="ECO:0000259" key="10">
    <source>
        <dbReference type="Pfam" id="PF00078"/>
    </source>
</evidence>
<dbReference type="InterPro" id="IPR043128">
    <property type="entry name" value="Rev_trsase/Diguanyl_cyclase"/>
</dbReference>
<dbReference type="HOGENOM" id="CLU_394924_0_0_1"/>
<feature type="region of interest" description="Disordered" evidence="9">
    <location>
        <begin position="251"/>
        <end position="271"/>
    </location>
</feature>
<evidence type="ECO:0000256" key="7">
    <source>
        <dbReference type="ARBA" id="ARBA00022801"/>
    </source>
</evidence>
<feature type="domain" description="Reverse transcriptase" evidence="10">
    <location>
        <begin position="421"/>
        <end position="562"/>
    </location>
</feature>
<keyword evidence="2 12" id="KW-0808">Transferase</keyword>
<reference evidence="12 13" key="1">
    <citation type="journal article" date="2013" name="J. Biotechnol.">
        <title>Establishment and interpretation of the genome sequence of the phytopathogenic fungus Rhizoctonia solani AG1-IB isolate 7/3/14.</title>
        <authorList>
            <person name="Wibberg D.W."/>
            <person name="Jelonek L.J."/>
            <person name="Rupp O.R."/>
            <person name="Hennig M.H."/>
            <person name="Eikmeyer F.E."/>
            <person name="Goesmann A.G."/>
            <person name="Hartmann A.H."/>
            <person name="Borriss R.B."/>
            <person name="Grosch R.G."/>
            <person name="Puehler A.P."/>
            <person name="Schlueter A.S."/>
        </authorList>
    </citation>
    <scope>NUCLEOTIDE SEQUENCE [LARGE SCALE GENOMIC DNA]</scope>
    <source>
        <strain evidence="13">AG1-IB / isolate 7/3/14</strain>
    </source>
</reference>
<dbReference type="Pfam" id="PF17917">
    <property type="entry name" value="RT_RNaseH"/>
    <property type="match status" value="1"/>
</dbReference>
<keyword evidence="5" id="KW-0064">Aspartyl protease</keyword>
<dbReference type="GO" id="GO:0003964">
    <property type="term" value="F:RNA-directed DNA polymerase activity"/>
    <property type="evidence" value="ECO:0007669"/>
    <property type="project" value="UniProtKB-KW"/>
</dbReference>
<dbReference type="Pfam" id="PF00078">
    <property type="entry name" value="RVT_1"/>
    <property type="match status" value="1"/>
</dbReference>
<dbReference type="GO" id="GO:0004519">
    <property type="term" value="F:endonuclease activity"/>
    <property type="evidence" value="ECO:0007669"/>
    <property type="project" value="UniProtKB-KW"/>
</dbReference>
<evidence type="ECO:0000313" key="12">
    <source>
        <dbReference type="EMBL" id="CCO36463.1"/>
    </source>
</evidence>
<dbReference type="SUPFAM" id="SSF56672">
    <property type="entry name" value="DNA/RNA polymerases"/>
    <property type="match status" value="1"/>
</dbReference>
<dbReference type="InterPro" id="IPR000477">
    <property type="entry name" value="RT_dom"/>
</dbReference>
<dbReference type="EMBL" id="CAOJ01016003">
    <property type="protein sequence ID" value="CCO36463.1"/>
    <property type="molecule type" value="Genomic_DNA"/>
</dbReference>
<evidence type="ECO:0000256" key="2">
    <source>
        <dbReference type="ARBA" id="ARBA00022679"/>
    </source>
</evidence>
<dbReference type="Gene3D" id="3.10.10.10">
    <property type="entry name" value="HIV Type 1 Reverse Transcriptase, subunit A, domain 1"/>
    <property type="match status" value="1"/>
</dbReference>
<evidence type="ECO:0000256" key="5">
    <source>
        <dbReference type="ARBA" id="ARBA00022750"/>
    </source>
</evidence>
<keyword evidence="4" id="KW-0540">Nuclease</keyword>
<evidence type="ECO:0000256" key="4">
    <source>
        <dbReference type="ARBA" id="ARBA00022722"/>
    </source>
</evidence>
<feature type="domain" description="Reverse transcriptase RNase H-like" evidence="11">
    <location>
        <begin position="674"/>
        <end position="780"/>
    </location>
</feature>
<dbReference type="Proteomes" id="UP000012065">
    <property type="component" value="Unassembled WGS sequence"/>
</dbReference>
<dbReference type="GO" id="GO:0004190">
    <property type="term" value="F:aspartic-type endopeptidase activity"/>
    <property type="evidence" value="ECO:0007669"/>
    <property type="project" value="UniProtKB-KW"/>
</dbReference>
<evidence type="ECO:0000256" key="8">
    <source>
        <dbReference type="ARBA" id="ARBA00022918"/>
    </source>
</evidence>
<evidence type="ECO:0000256" key="6">
    <source>
        <dbReference type="ARBA" id="ARBA00022759"/>
    </source>
</evidence>
<organism evidence="12 13">
    <name type="scientific">Thanatephorus cucumeris (strain AG1-IB / isolate 7/3/14)</name>
    <name type="common">Lettuce bottom rot fungus</name>
    <name type="synonym">Rhizoctonia solani</name>
    <dbReference type="NCBI Taxonomy" id="1108050"/>
    <lineage>
        <taxon>Eukaryota</taxon>
        <taxon>Fungi</taxon>
        <taxon>Dikarya</taxon>
        <taxon>Basidiomycota</taxon>
        <taxon>Agaricomycotina</taxon>
        <taxon>Agaricomycetes</taxon>
        <taxon>Cantharellales</taxon>
        <taxon>Ceratobasidiaceae</taxon>
        <taxon>Rhizoctonia</taxon>
        <taxon>Rhizoctonia solani AG-1</taxon>
    </lineage>
</organism>
<keyword evidence="7" id="KW-0378">Hydrolase</keyword>
<proteinExistence type="predicted"/>
<dbReference type="InterPro" id="IPR043502">
    <property type="entry name" value="DNA/RNA_pol_sf"/>
</dbReference>
<evidence type="ECO:0000256" key="1">
    <source>
        <dbReference type="ARBA" id="ARBA00022670"/>
    </source>
</evidence>
<dbReference type="InterPro" id="IPR051320">
    <property type="entry name" value="Viral_Replic_Matur_Polypro"/>
</dbReference>
<dbReference type="EC" id="2.7.7.49" evidence="12"/>
<dbReference type="InterPro" id="IPR041373">
    <property type="entry name" value="RT_RNaseH"/>
</dbReference>
<sequence length="815" mass="92253">MANGTRVPSMGTAQVEIEHHGHRWPITFEVLDSRGAFELLIGKDWLNANGAKQDFLTDTLSLCLADQTIYIENANPNRPPTLEPQTAPEKETEAKTEDAEVTQEAVEEQPPEKPASEPAEDERMQKNYKDGEQEPQGRRVSKRLLEKKMRLERRERNPFWVSEQGVMMIEEMTGMEMTNDGDDKTLEESWSNAEREAEEERQRAIMHVDQAVKAETTNHLSQVLQRAKRAKARTLGPTDIMVLEPERLPRQKMPIPQPTPLESERTTDPFNTGRVSEILSKVKLGSDLSEEQKKRVREMLKLKLDVPPDTVFPTKVGQKKLTEPQRKALYEMLDELERAQIVQRVTQDQVAAVSPISLVPKPGGTSTPSISLLQQMANTECRKYGIPIKYPEVGFYETPSVADQNNQPAKWRLVQNFATVNRYTQVKPFPMGDLFAKQQAVAGHRYISVMDLHAGFHAIPIAPESVPYTGFHVDGRGYYVYLRMPFGLTSAPTTFCEMVAKAFHDLIGEDLEIWMDDMATASNDFESGLVGLRRIFERCRARKISLSAGKTILFMSKAKFAGAMVSREGIKLDLNKVKSILEWPEPQTVLEVMSFIGLANAYRSKIRNFARIAEPLTNLTRNVQRADTRSRGGHRKALKDARIILNESEKRSFAELKVSLTTNPVLRAPIYDGRPFIITTDGSKVGFGAVVSQAWEESDKQGKKHKVTYPIAFASKRTSRSEEKYPPFLLEFAALKFGCDEFDNLIYGQPIEIETDCKALADLLGNNKLNSTHERWRESITARNIVAVRHKPGIENTDRAETKMWTLAGSRYTTW</sequence>
<evidence type="ECO:0000313" key="13">
    <source>
        <dbReference type="Proteomes" id="UP000012065"/>
    </source>
</evidence>
<feature type="compositionally biased region" description="Acidic residues" evidence="9">
    <location>
        <begin position="99"/>
        <end position="109"/>
    </location>
</feature>